<dbReference type="Proteomes" id="UP000092462">
    <property type="component" value="Unassembled WGS sequence"/>
</dbReference>
<dbReference type="VEuPathDB" id="VectorBase:PPAPM1_012033"/>
<dbReference type="GO" id="GO:0005764">
    <property type="term" value="C:lysosome"/>
    <property type="evidence" value="ECO:0007669"/>
    <property type="project" value="TreeGrafter"/>
</dbReference>
<dbReference type="GO" id="GO:0004190">
    <property type="term" value="F:aspartic-type endopeptidase activity"/>
    <property type="evidence" value="ECO:0007669"/>
    <property type="project" value="InterPro"/>
</dbReference>
<dbReference type="PANTHER" id="PTHR47966">
    <property type="entry name" value="BETA-SITE APP-CLEAVING ENZYME, ISOFORM A-RELATED"/>
    <property type="match status" value="1"/>
</dbReference>
<dbReference type="PANTHER" id="PTHR47966:SF51">
    <property type="entry name" value="BETA-SITE APP-CLEAVING ENZYME, ISOFORM A-RELATED"/>
    <property type="match status" value="1"/>
</dbReference>
<dbReference type="VEuPathDB" id="VectorBase:PPAI006394"/>
<name>A0A1B0DEP5_PHLPP</name>
<dbReference type="AlphaFoldDB" id="A0A1B0DEP5"/>
<organism evidence="2 3">
    <name type="scientific">Phlebotomus papatasi</name>
    <name type="common">Sandfly</name>
    <dbReference type="NCBI Taxonomy" id="29031"/>
    <lineage>
        <taxon>Eukaryota</taxon>
        <taxon>Metazoa</taxon>
        <taxon>Ecdysozoa</taxon>
        <taxon>Arthropoda</taxon>
        <taxon>Hexapoda</taxon>
        <taxon>Insecta</taxon>
        <taxon>Pterygota</taxon>
        <taxon>Neoptera</taxon>
        <taxon>Endopterygota</taxon>
        <taxon>Diptera</taxon>
        <taxon>Nematocera</taxon>
        <taxon>Psychodoidea</taxon>
        <taxon>Psychodidae</taxon>
        <taxon>Phlebotomus</taxon>
        <taxon>Phlebotomus</taxon>
    </lineage>
</organism>
<evidence type="ECO:0000313" key="3">
    <source>
        <dbReference type="Proteomes" id="UP000092462"/>
    </source>
</evidence>
<dbReference type="EMBL" id="AJVK01014888">
    <property type="status" value="NOT_ANNOTATED_CDS"/>
    <property type="molecule type" value="Genomic_DNA"/>
</dbReference>
<proteinExistence type="inferred from homology"/>
<protein>
    <submittedName>
        <fullName evidence="2">Uncharacterized protein</fullName>
    </submittedName>
</protein>
<dbReference type="InterPro" id="IPR021109">
    <property type="entry name" value="Peptidase_aspartic_dom_sf"/>
</dbReference>
<evidence type="ECO:0000256" key="1">
    <source>
        <dbReference type="ARBA" id="ARBA00007447"/>
    </source>
</evidence>
<dbReference type="EnsemblMetazoa" id="PPAI006394-RA">
    <property type="protein sequence ID" value="PPAI006394-PA"/>
    <property type="gene ID" value="PPAI006394"/>
</dbReference>
<dbReference type="InterPro" id="IPR033121">
    <property type="entry name" value="PEPTIDASE_A1"/>
</dbReference>
<comment type="similarity">
    <text evidence="1">Belongs to the peptidase A1 family.</text>
</comment>
<sequence length="182" mass="20282">MGSRLPSPFLVMREQNMLTEPVFTLDFTRGPNLLDGPGEITFGKINPDRYKGDITYVPVIDHDLWRIQMDSIGVAEAKFCSRGCQTTVDTSTAFIKGPRSDIRYINDQIGATYNILTGRYDILCSNVDNMPTISITLGGRTFQLKGEDYIVYNNVPLGLPFCSSGFMNLPGQDIRDNIDGKI</sequence>
<dbReference type="Gene3D" id="2.40.70.10">
    <property type="entry name" value="Acid Proteases"/>
    <property type="match status" value="1"/>
</dbReference>
<dbReference type="GO" id="GO:0006508">
    <property type="term" value="P:proteolysis"/>
    <property type="evidence" value="ECO:0007669"/>
    <property type="project" value="InterPro"/>
</dbReference>
<dbReference type="SUPFAM" id="SSF50630">
    <property type="entry name" value="Acid proteases"/>
    <property type="match status" value="1"/>
</dbReference>
<accession>A0A1B0DEP5</accession>
<evidence type="ECO:0000313" key="2">
    <source>
        <dbReference type="EnsemblMetazoa" id="PPAI006394-PA"/>
    </source>
</evidence>
<dbReference type="Pfam" id="PF00026">
    <property type="entry name" value="Asp"/>
    <property type="match status" value="1"/>
</dbReference>
<keyword evidence="3" id="KW-1185">Reference proteome</keyword>
<dbReference type="PROSITE" id="PS51767">
    <property type="entry name" value="PEPTIDASE_A1"/>
    <property type="match status" value="1"/>
</dbReference>
<reference evidence="2" key="1">
    <citation type="submission" date="2022-08" db="UniProtKB">
        <authorList>
            <consortium name="EnsemblMetazoa"/>
        </authorList>
    </citation>
    <scope>IDENTIFICATION</scope>
    <source>
        <strain evidence="2">Israel</strain>
    </source>
</reference>
<dbReference type="InterPro" id="IPR001461">
    <property type="entry name" value="Aspartic_peptidase_A1"/>
</dbReference>
<dbReference type="EMBL" id="AJVK01014889">
    <property type="status" value="NOT_ANNOTATED_CDS"/>
    <property type="molecule type" value="Genomic_DNA"/>
</dbReference>